<accession>A0A0F9R2D0</accession>
<gene>
    <name evidence="1" type="ORF">LCGC14_0648330</name>
</gene>
<comment type="caution">
    <text evidence="1">The sequence shown here is derived from an EMBL/GenBank/DDBJ whole genome shotgun (WGS) entry which is preliminary data.</text>
</comment>
<dbReference type="AlphaFoldDB" id="A0A0F9R2D0"/>
<name>A0A0F9R2D0_9ZZZZ</name>
<dbReference type="Pfam" id="PF12276">
    <property type="entry name" value="DUF3617"/>
    <property type="match status" value="1"/>
</dbReference>
<protein>
    <recommendedName>
        <fullName evidence="2">DUF3617 family protein</fullName>
    </recommendedName>
</protein>
<reference evidence="1" key="1">
    <citation type="journal article" date="2015" name="Nature">
        <title>Complex archaea that bridge the gap between prokaryotes and eukaryotes.</title>
        <authorList>
            <person name="Spang A."/>
            <person name="Saw J.H."/>
            <person name="Jorgensen S.L."/>
            <person name="Zaremba-Niedzwiedzka K."/>
            <person name="Martijn J."/>
            <person name="Lind A.E."/>
            <person name="van Eijk R."/>
            <person name="Schleper C."/>
            <person name="Guy L."/>
            <person name="Ettema T.J."/>
        </authorList>
    </citation>
    <scope>NUCLEOTIDE SEQUENCE</scope>
</reference>
<organism evidence="1">
    <name type="scientific">marine sediment metagenome</name>
    <dbReference type="NCBI Taxonomy" id="412755"/>
    <lineage>
        <taxon>unclassified sequences</taxon>
        <taxon>metagenomes</taxon>
        <taxon>ecological metagenomes</taxon>
    </lineage>
</organism>
<dbReference type="EMBL" id="LAZR01001197">
    <property type="protein sequence ID" value="KKN48894.1"/>
    <property type="molecule type" value="Genomic_DNA"/>
</dbReference>
<evidence type="ECO:0008006" key="2">
    <source>
        <dbReference type="Google" id="ProtNLM"/>
    </source>
</evidence>
<dbReference type="InterPro" id="IPR022061">
    <property type="entry name" value="DUF3617"/>
</dbReference>
<evidence type="ECO:0000313" key="1">
    <source>
        <dbReference type="EMBL" id="KKN48894.1"/>
    </source>
</evidence>
<sequence length="168" mass="17993">MITTGMILKRQFIQAKPKGNPVSKIASYAVLFTSCLFASSIAMAETPNLNPGLWSHTTITTVEGPVSLSPQTAKNEECLTQAQIDEGINMLDVPKSCSITNVKILRDTADFAVSCNIQGLKNDFVGNAAFHGDNMNGKMSSQMESPIGTMVMKMTFDAKRVGACPAAK</sequence>
<proteinExistence type="predicted"/>